<dbReference type="SMART" id="SM01385">
    <property type="entry name" value="DSS1_SEM1"/>
    <property type="match status" value="1"/>
</dbReference>
<name>I0Z6D0_COCSC</name>
<comment type="caution">
    <text evidence="4">The sequence shown here is derived from an EMBL/GenBank/DDBJ whole genome shotgun (WGS) entry which is preliminary data.</text>
</comment>
<keyword evidence="5" id="KW-1185">Reference proteome</keyword>
<dbReference type="GO" id="GO:0000724">
    <property type="term" value="P:double-strand break repair via homologous recombination"/>
    <property type="evidence" value="ECO:0007669"/>
    <property type="project" value="TreeGrafter"/>
</dbReference>
<proteinExistence type="inferred from homology"/>
<dbReference type="GO" id="GO:0005634">
    <property type="term" value="C:nucleus"/>
    <property type="evidence" value="ECO:0007669"/>
    <property type="project" value="UniProtKB-SubCell"/>
</dbReference>
<evidence type="ECO:0000256" key="1">
    <source>
        <dbReference type="ARBA" id="ARBA00034491"/>
    </source>
</evidence>
<reference evidence="4 5" key="1">
    <citation type="journal article" date="2012" name="Genome Biol.">
        <title>The genome of the polar eukaryotic microalga coccomyxa subellipsoidea reveals traits of cold adaptation.</title>
        <authorList>
            <person name="Blanc G."/>
            <person name="Agarkova I."/>
            <person name="Grimwood J."/>
            <person name="Kuo A."/>
            <person name="Brueggeman A."/>
            <person name="Dunigan D."/>
            <person name="Gurnon J."/>
            <person name="Ladunga I."/>
            <person name="Lindquist E."/>
            <person name="Lucas S."/>
            <person name="Pangilinan J."/>
            <person name="Proschold T."/>
            <person name="Salamov A."/>
            <person name="Schmutz J."/>
            <person name="Weeks D."/>
            <person name="Yamada T."/>
            <person name="Claverie J.M."/>
            <person name="Grigoriev I."/>
            <person name="Van Etten J."/>
            <person name="Lomsadze A."/>
            <person name="Borodovsky M."/>
        </authorList>
    </citation>
    <scope>NUCLEOTIDE SEQUENCE [LARGE SCALE GENOMIC DNA]</scope>
    <source>
        <strain evidence="4 5">C-169</strain>
    </source>
</reference>
<gene>
    <name evidence="4" type="ORF">COCSUDRAFT_35581</name>
</gene>
<dbReference type="EMBL" id="AGSI01000003">
    <property type="protein sequence ID" value="EIE26199.1"/>
    <property type="molecule type" value="Genomic_DNA"/>
</dbReference>
<organism evidence="4 5">
    <name type="scientific">Coccomyxa subellipsoidea (strain C-169)</name>
    <name type="common">Green microalga</name>
    <dbReference type="NCBI Taxonomy" id="574566"/>
    <lineage>
        <taxon>Eukaryota</taxon>
        <taxon>Viridiplantae</taxon>
        <taxon>Chlorophyta</taxon>
        <taxon>core chlorophytes</taxon>
        <taxon>Trebouxiophyceae</taxon>
        <taxon>Trebouxiophyceae incertae sedis</taxon>
        <taxon>Coccomyxaceae</taxon>
        <taxon>Coccomyxa</taxon>
        <taxon>Coccomyxa subellipsoidea</taxon>
    </lineage>
</organism>
<dbReference type="AlphaFoldDB" id="I0Z6D0"/>
<dbReference type="CDD" id="cd13768">
    <property type="entry name" value="DSS1_Sem1"/>
    <property type="match status" value="1"/>
</dbReference>
<dbReference type="KEGG" id="csl:COCSUDRAFT_35581"/>
<comment type="subcellular location">
    <subcellularLocation>
        <location evidence="2">Nucleus</location>
    </subcellularLocation>
</comment>
<sequence length="67" mass="7919">MAQPPKQSKLAVEDDEFEEFDYEDWTEQQEDPKNAGLWERDWDDDSLSDKFSKSLREQLAKPVKPNS</sequence>
<dbReference type="GeneID" id="17044203"/>
<keyword evidence="2" id="KW-0539">Nucleus</keyword>
<comment type="similarity">
    <text evidence="1 2">Belongs to the DSS1/SEM1 family.</text>
</comment>
<keyword evidence="2" id="KW-0647">Proteasome</keyword>
<feature type="region of interest" description="Disordered" evidence="3">
    <location>
        <begin position="1"/>
        <end position="45"/>
    </location>
</feature>
<dbReference type="Proteomes" id="UP000007264">
    <property type="component" value="Unassembled WGS sequence"/>
</dbReference>
<dbReference type="Pfam" id="PF05160">
    <property type="entry name" value="DSS1_SEM1"/>
    <property type="match status" value="1"/>
</dbReference>
<dbReference type="InterPro" id="IPR007834">
    <property type="entry name" value="DSS1_SEM1"/>
</dbReference>
<comment type="function">
    <text evidence="2">Component of the 26S proteasome, a multiprotein complex involved in the ATP-dependent degradation of ubiquitinated proteins.</text>
</comment>
<protein>
    <recommendedName>
        <fullName evidence="2">26S proteasome complex subunit SEM1</fullName>
    </recommendedName>
</protein>
<dbReference type="GO" id="GO:0008541">
    <property type="term" value="C:proteasome regulatory particle, lid subcomplex"/>
    <property type="evidence" value="ECO:0007669"/>
    <property type="project" value="UniProtKB-UniRule"/>
</dbReference>
<evidence type="ECO:0000313" key="4">
    <source>
        <dbReference type="EMBL" id="EIE26199.1"/>
    </source>
</evidence>
<feature type="compositionally biased region" description="Acidic residues" evidence="3">
    <location>
        <begin position="13"/>
        <end position="29"/>
    </location>
</feature>
<dbReference type="GO" id="GO:0006406">
    <property type="term" value="P:mRNA export from nucleus"/>
    <property type="evidence" value="ECO:0007669"/>
    <property type="project" value="UniProtKB-UniRule"/>
</dbReference>
<accession>I0Z6D0</accession>
<dbReference type="RefSeq" id="XP_005650743.1">
    <property type="nucleotide sequence ID" value="XM_005650686.1"/>
</dbReference>
<dbReference type="PANTHER" id="PTHR16771">
    <property type="entry name" value="26 PROTEASOME COMPLEX SUBUNIT DSS1"/>
    <property type="match status" value="1"/>
</dbReference>
<dbReference type="PANTHER" id="PTHR16771:SF0">
    <property type="entry name" value="26S PROTEASOME COMPLEX SUBUNIT SEM1"/>
    <property type="match status" value="1"/>
</dbReference>
<evidence type="ECO:0000256" key="2">
    <source>
        <dbReference type="RuleBase" id="RU369057"/>
    </source>
</evidence>
<evidence type="ECO:0000313" key="5">
    <source>
        <dbReference type="Proteomes" id="UP000007264"/>
    </source>
</evidence>
<dbReference type="GO" id="GO:0043248">
    <property type="term" value="P:proteasome assembly"/>
    <property type="evidence" value="ECO:0007669"/>
    <property type="project" value="UniProtKB-UniRule"/>
</dbReference>
<dbReference type="STRING" id="574566.I0Z6D0"/>
<evidence type="ECO:0000256" key="3">
    <source>
        <dbReference type="SAM" id="MobiDB-lite"/>
    </source>
</evidence>